<reference evidence="8" key="1">
    <citation type="submission" date="2022-08" db="EMBL/GenBank/DDBJ databases">
        <authorList>
            <person name="Li F."/>
        </authorList>
    </citation>
    <scope>NUCLEOTIDE SEQUENCE</scope>
    <source>
        <strain evidence="8">MQZ15Z-1</strain>
    </source>
</reference>
<dbReference type="InterPro" id="IPR036884">
    <property type="entry name" value="2Fe-2S-bd_dom_sf"/>
</dbReference>
<dbReference type="PROSITE" id="PS00197">
    <property type="entry name" value="2FE2S_FER_1"/>
    <property type="match status" value="1"/>
</dbReference>
<keyword evidence="4" id="KW-0408">Iron</keyword>
<dbReference type="InterPro" id="IPR010419">
    <property type="entry name" value="CO_DH_gsu"/>
</dbReference>
<dbReference type="PROSITE" id="PS51085">
    <property type="entry name" value="2FE2S_FER_2"/>
    <property type="match status" value="1"/>
</dbReference>
<dbReference type="Gene3D" id="3.30.530.20">
    <property type="match status" value="1"/>
</dbReference>
<feature type="region of interest" description="Disordered" evidence="6">
    <location>
        <begin position="162"/>
        <end position="198"/>
    </location>
</feature>
<keyword evidence="9" id="KW-1185">Reference proteome</keyword>
<proteinExistence type="predicted"/>
<dbReference type="InterPro" id="IPR023393">
    <property type="entry name" value="START-like_dom_sf"/>
</dbReference>
<feature type="compositionally biased region" description="Low complexity" evidence="6">
    <location>
        <begin position="178"/>
        <end position="191"/>
    </location>
</feature>
<organism evidence="8 9">
    <name type="scientific">Ancylobacter mangrovi</name>
    <dbReference type="NCBI Taxonomy" id="2972472"/>
    <lineage>
        <taxon>Bacteria</taxon>
        <taxon>Pseudomonadati</taxon>
        <taxon>Pseudomonadota</taxon>
        <taxon>Alphaproteobacteria</taxon>
        <taxon>Hyphomicrobiales</taxon>
        <taxon>Xanthobacteraceae</taxon>
        <taxon>Ancylobacter</taxon>
    </lineage>
</organism>
<feature type="domain" description="2Fe-2S ferredoxin-type" evidence="7">
    <location>
        <begin position="2"/>
        <end position="78"/>
    </location>
</feature>
<dbReference type="GO" id="GO:0016491">
    <property type="term" value="F:oxidoreductase activity"/>
    <property type="evidence" value="ECO:0007669"/>
    <property type="project" value="UniProtKB-KW"/>
</dbReference>
<evidence type="ECO:0000313" key="8">
    <source>
        <dbReference type="EMBL" id="MCS0497304.1"/>
    </source>
</evidence>
<keyword evidence="5" id="KW-0411">Iron-sulfur</keyword>
<dbReference type="EMBL" id="JANTHZ010000011">
    <property type="protein sequence ID" value="MCS0497304.1"/>
    <property type="molecule type" value="Genomic_DNA"/>
</dbReference>
<evidence type="ECO:0000313" key="9">
    <source>
        <dbReference type="Proteomes" id="UP001151088"/>
    </source>
</evidence>
<name>A0A9X2T7A5_9HYPH</name>
<dbReference type="Proteomes" id="UP001151088">
    <property type="component" value="Unassembled WGS sequence"/>
</dbReference>
<protein>
    <submittedName>
        <fullName evidence="8">2Fe-2S iron-sulfur cluster-binding protein</fullName>
    </submittedName>
</protein>
<dbReference type="GO" id="GO:0046872">
    <property type="term" value="F:metal ion binding"/>
    <property type="evidence" value="ECO:0007669"/>
    <property type="project" value="UniProtKB-KW"/>
</dbReference>
<dbReference type="Pfam" id="PF00111">
    <property type="entry name" value="Fer2"/>
    <property type="match status" value="1"/>
</dbReference>
<dbReference type="InterPro" id="IPR012675">
    <property type="entry name" value="Beta-grasp_dom_sf"/>
</dbReference>
<dbReference type="CDD" id="cd07823">
    <property type="entry name" value="SRPBCC_5"/>
    <property type="match status" value="1"/>
</dbReference>
<dbReference type="PANTHER" id="PTHR44379">
    <property type="entry name" value="OXIDOREDUCTASE WITH IRON-SULFUR SUBUNIT"/>
    <property type="match status" value="1"/>
</dbReference>
<gene>
    <name evidence="8" type="ORF">NVS89_19635</name>
</gene>
<sequence>MRTVALSVNGRPAAAPVAARTSLADYLRETLSLTGTHVGCEHGVCGACTVLIDGVPARSCITFAAACEGASVTTIEGLETDPVTDALRAAFSRHHGLQCGFCTPAMLVTARDIVTRLPDADEARIRAELSGNLCRCTGYVGIVAAIREVLAAPPAAPAPVERALGPVGARTPEPRTGPEAPSAQLAQPAPSGVAVEESDTDGAADIAAQDWDQVMKDGTRLAQSFTVAFPPSTVWRFFADAGRVAGCMPGARVSALGVTDGRRQSVRGEVRVKLGPIVGAFGGVAEIETDEAAMSGTVRGLGRDANSDSRARVVIRYDVADAGSGTPGGTRVDVTLAFLLSGTLAQIGRSGLVRDVADHVTRQFVRNLEAALSGTPAAAPDEGVLDAGAAARSVLGARLLRFFRRLFGRG</sequence>
<dbReference type="FunFam" id="3.10.20.30:FF:000020">
    <property type="entry name" value="Xanthine dehydrogenase iron-sulfur subunit"/>
    <property type="match status" value="1"/>
</dbReference>
<accession>A0A9X2T7A5</accession>
<evidence type="ECO:0000256" key="4">
    <source>
        <dbReference type="ARBA" id="ARBA00023004"/>
    </source>
</evidence>
<dbReference type="RefSeq" id="WP_258734463.1">
    <property type="nucleotide sequence ID" value="NZ_JANTHZ010000011.1"/>
</dbReference>
<evidence type="ECO:0000256" key="1">
    <source>
        <dbReference type="ARBA" id="ARBA00022714"/>
    </source>
</evidence>
<evidence type="ECO:0000256" key="5">
    <source>
        <dbReference type="ARBA" id="ARBA00023014"/>
    </source>
</evidence>
<dbReference type="GO" id="GO:0051537">
    <property type="term" value="F:2 iron, 2 sulfur cluster binding"/>
    <property type="evidence" value="ECO:0007669"/>
    <property type="project" value="UniProtKB-KW"/>
</dbReference>
<dbReference type="InterPro" id="IPR002888">
    <property type="entry name" value="2Fe-2S-bd"/>
</dbReference>
<dbReference type="Pfam" id="PF01799">
    <property type="entry name" value="Fer2_2"/>
    <property type="match status" value="1"/>
</dbReference>
<dbReference type="InterPro" id="IPR051452">
    <property type="entry name" value="Diverse_Oxidoreductases"/>
</dbReference>
<dbReference type="InterPro" id="IPR036010">
    <property type="entry name" value="2Fe-2S_ferredoxin-like_sf"/>
</dbReference>
<dbReference type="AlphaFoldDB" id="A0A9X2T7A5"/>
<keyword evidence="3" id="KW-0560">Oxidoreductase</keyword>
<dbReference type="SUPFAM" id="SSF47741">
    <property type="entry name" value="CO dehydrogenase ISP C-domain like"/>
    <property type="match status" value="1"/>
</dbReference>
<dbReference type="InterPro" id="IPR001041">
    <property type="entry name" value="2Fe-2S_ferredoxin-type"/>
</dbReference>
<comment type="caution">
    <text evidence="8">The sequence shown here is derived from an EMBL/GenBank/DDBJ whole genome shotgun (WGS) entry which is preliminary data.</text>
</comment>
<keyword evidence="2" id="KW-0479">Metal-binding</keyword>
<dbReference type="Gene3D" id="1.10.150.120">
    <property type="entry name" value="[2Fe-2S]-binding domain"/>
    <property type="match status" value="1"/>
</dbReference>
<keyword evidence="1" id="KW-0001">2Fe-2S</keyword>
<evidence type="ECO:0000259" key="7">
    <source>
        <dbReference type="PROSITE" id="PS51085"/>
    </source>
</evidence>
<dbReference type="SUPFAM" id="SSF55961">
    <property type="entry name" value="Bet v1-like"/>
    <property type="match status" value="1"/>
</dbReference>
<dbReference type="Gene3D" id="3.10.20.30">
    <property type="match status" value="1"/>
</dbReference>
<evidence type="ECO:0000256" key="6">
    <source>
        <dbReference type="SAM" id="MobiDB-lite"/>
    </source>
</evidence>
<evidence type="ECO:0000256" key="2">
    <source>
        <dbReference type="ARBA" id="ARBA00022723"/>
    </source>
</evidence>
<dbReference type="Pfam" id="PF06240">
    <property type="entry name" value="COXG"/>
    <property type="match status" value="1"/>
</dbReference>
<evidence type="ECO:0000256" key="3">
    <source>
        <dbReference type="ARBA" id="ARBA00023002"/>
    </source>
</evidence>
<dbReference type="SUPFAM" id="SSF54292">
    <property type="entry name" value="2Fe-2S ferredoxin-like"/>
    <property type="match status" value="1"/>
</dbReference>
<dbReference type="PANTHER" id="PTHR44379:SF8">
    <property type="entry name" value="XANTHINE DEHYDROGENASE IRON-SULFUR-BINDING SUBUNIT XDHC-RELATED"/>
    <property type="match status" value="1"/>
</dbReference>
<dbReference type="InterPro" id="IPR006058">
    <property type="entry name" value="2Fe2S_fd_BS"/>
</dbReference>